<keyword evidence="3" id="KW-1185">Reference proteome</keyword>
<organism evidence="1 3">
    <name type="scientific">Rubrobacter radiotolerans</name>
    <name type="common">Arthrobacter radiotolerans</name>
    <dbReference type="NCBI Taxonomy" id="42256"/>
    <lineage>
        <taxon>Bacteria</taxon>
        <taxon>Bacillati</taxon>
        <taxon>Actinomycetota</taxon>
        <taxon>Rubrobacteria</taxon>
        <taxon>Rubrobacterales</taxon>
        <taxon>Rubrobacteraceae</taxon>
        <taxon>Rubrobacter</taxon>
    </lineage>
</organism>
<dbReference type="AlphaFoldDB" id="A0A023X8J9"/>
<dbReference type="eggNOG" id="COG0249">
    <property type="taxonomic scope" value="Bacteria"/>
</dbReference>
<accession>A0A023X8J9</accession>
<reference evidence="2" key="2">
    <citation type="submission" date="2023-11" db="EMBL/GenBank/DDBJ databases">
        <title>MicrobeMod: A computational toolkit for identifying prokaryotic methylation and restriction-modification with nanopore sequencing.</title>
        <authorList>
            <person name="Crits-Christoph A."/>
            <person name="Kang S.C."/>
            <person name="Lee H."/>
            <person name="Ostrov N."/>
        </authorList>
    </citation>
    <scope>NUCLEOTIDE SEQUENCE</scope>
    <source>
        <strain evidence="2">ATCC 51242</strain>
    </source>
</reference>
<dbReference type="EMBL" id="JAWXXX010000003">
    <property type="protein sequence ID" value="MDX5895515.1"/>
    <property type="molecule type" value="Genomic_DNA"/>
</dbReference>
<protein>
    <submittedName>
        <fullName evidence="1">Uncharacterized protein</fullName>
    </submittedName>
</protein>
<dbReference type="EMBL" id="CP007516">
    <property type="protein sequence ID" value="AHY48379.1"/>
    <property type="molecule type" value="Genomic_DNA"/>
</dbReference>
<evidence type="ECO:0000313" key="2">
    <source>
        <dbReference type="EMBL" id="MDX5895515.1"/>
    </source>
</evidence>
<reference evidence="1 3" key="1">
    <citation type="submission" date="2014-03" db="EMBL/GenBank/DDBJ databases">
        <title>Complete genome sequence of the Radio-Resistant Rubrobacter radiotolerans RSPS-4.</title>
        <authorList>
            <person name="Egas C.C."/>
            <person name="Barroso C.C."/>
            <person name="Froufe H.J.C."/>
            <person name="Pacheco J.J."/>
            <person name="Albuquerque L.L."/>
            <person name="da Costa M.M.S."/>
        </authorList>
    </citation>
    <scope>NUCLEOTIDE SEQUENCE [LARGE SCALE GENOMIC DNA]</scope>
    <source>
        <strain evidence="1 3">RSPS-4</strain>
        <plasmid evidence="1 3">2</plasmid>
    </source>
</reference>
<dbReference type="PATRIC" id="fig|42256.3.peg.3143"/>
<keyword evidence="1" id="KW-0614">Plasmid</keyword>
<dbReference type="HOGENOM" id="CLU_1561743_0_0_11"/>
<dbReference type="KEGG" id="rrd:RradSPS_3096"/>
<sequence>MAAGVPANGFYPLPRQPVEAIFVGRAFREERFQVRFQSILFEGTENSAGVAGRDEPPFFPDLNLDQVLKEVTVGREEYDLNPFFYAPLHDVEAVEYRHDVLRDLRKQEVCEAVERFTKAMRMMREHLVQAEKLHYAYQKKRWFLGAAEVYCGAVRSLTSELADLADDLARI</sequence>
<proteinExistence type="predicted"/>
<name>A0A023X8J9_RUBRA</name>
<evidence type="ECO:0000313" key="3">
    <source>
        <dbReference type="Proteomes" id="UP000025229"/>
    </source>
</evidence>
<dbReference type="Proteomes" id="UP001281130">
    <property type="component" value="Unassembled WGS sequence"/>
</dbReference>
<gene>
    <name evidence="1" type="ORF">RradSPS_3096</name>
    <name evidence="2" type="ORF">SIL72_15915</name>
</gene>
<dbReference type="RefSeq" id="WP_200805577.1">
    <property type="nucleotide sequence ID" value="NZ_CP007516.1"/>
</dbReference>
<geneLocation type="plasmid" evidence="1">
    <name>2</name>
</geneLocation>
<dbReference type="Proteomes" id="UP000025229">
    <property type="component" value="Plasmid 2"/>
</dbReference>
<evidence type="ECO:0000313" key="1">
    <source>
        <dbReference type="EMBL" id="AHY48379.1"/>
    </source>
</evidence>